<evidence type="ECO:0000259" key="5">
    <source>
        <dbReference type="PROSITE" id="PS51123"/>
    </source>
</evidence>
<dbReference type="InterPro" id="IPR006664">
    <property type="entry name" value="OMP_bac"/>
</dbReference>
<dbReference type="PRINTS" id="PR01021">
    <property type="entry name" value="OMPADOMAIN"/>
</dbReference>
<evidence type="ECO:0000313" key="6">
    <source>
        <dbReference type="EMBL" id="TVT58498.1"/>
    </source>
</evidence>
<evidence type="ECO:0000256" key="4">
    <source>
        <dbReference type="PROSITE-ProRule" id="PRU00473"/>
    </source>
</evidence>
<dbReference type="PANTHER" id="PTHR30329">
    <property type="entry name" value="STATOR ELEMENT OF FLAGELLAR MOTOR COMPLEX"/>
    <property type="match status" value="1"/>
</dbReference>
<comment type="subcellular location">
    <subcellularLocation>
        <location evidence="1">Cell outer membrane</location>
    </subcellularLocation>
</comment>
<evidence type="ECO:0000256" key="3">
    <source>
        <dbReference type="ARBA" id="ARBA00023237"/>
    </source>
</evidence>
<dbReference type="InterPro" id="IPR036737">
    <property type="entry name" value="OmpA-like_sf"/>
</dbReference>
<dbReference type="InterPro" id="IPR050330">
    <property type="entry name" value="Bact_OuterMem_StrucFunc"/>
</dbReference>
<protein>
    <submittedName>
        <fullName evidence="6">OmpA family protein</fullName>
    </submittedName>
</protein>
<accession>A0A558DBZ8</accession>
<dbReference type="EMBL" id="VMRY01000009">
    <property type="protein sequence ID" value="TVT58498.1"/>
    <property type="molecule type" value="Genomic_DNA"/>
</dbReference>
<evidence type="ECO:0000313" key="7">
    <source>
        <dbReference type="Proteomes" id="UP000317355"/>
    </source>
</evidence>
<dbReference type="CDD" id="cd07185">
    <property type="entry name" value="OmpA_C-like"/>
    <property type="match status" value="1"/>
</dbReference>
<dbReference type="AlphaFoldDB" id="A0A558DBZ8"/>
<gene>
    <name evidence="6" type="ORF">FHK82_03760</name>
</gene>
<dbReference type="Gene3D" id="3.30.1330.60">
    <property type="entry name" value="OmpA-like domain"/>
    <property type="match status" value="1"/>
</dbReference>
<feature type="domain" description="OmpA-like" evidence="5">
    <location>
        <begin position="148"/>
        <end position="265"/>
    </location>
</feature>
<keyword evidence="2 4" id="KW-0472">Membrane</keyword>
<comment type="caution">
    <text evidence="6">The sequence shown here is derived from an EMBL/GenBank/DDBJ whole genome shotgun (WGS) entry which is preliminary data.</text>
</comment>
<reference evidence="6 7" key="1">
    <citation type="submission" date="2019-07" db="EMBL/GenBank/DDBJ databases">
        <title>The pathways for chlorine oxyanion respiration interact through the shared metabolite chlorate.</title>
        <authorList>
            <person name="Barnum T.P."/>
            <person name="Cheng Y."/>
            <person name="Hill K.A."/>
            <person name="Lucas L.N."/>
            <person name="Carlson H.K."/>
            <person name="Coates J.D."/>
        </authorList>
    </citation>
    <scope>NUCLEOTIDE SEQUENCE [LARGE SCALE GENOMIC DNA]</scope>
    <source>
        <strain evidence="6">BK-3</strain>
    </source>
</reference>
<sequence length="267" mass="29515">MTETPGKVRWTNLEYAMNRAVLLSLIAGLTWGDSASAYESYYLTSDLAIEQWQGGHFEQNATDQTYKEEWQGAGIGSITGALLAGPPGFIIGAVGGVLAGRNSGMESDLHTTRQEVELLKRQQKIDAEEMVRLQKRLAVVQFDNQQQLQAIASGFLYRIQFRSNQSALEAHDQLALQALSQALATLHTLKVHIHAFADRRGRKDQNQALSEARASAVKDQLTASGVAAERIELRSYGEANAHYPQSDTEGLGYDRQVVVRFHLKENS</sequence>
<dbReference type="Pfam" id="PF00691">
    <property type="entry name" value="OmpA"/>
    <property type="match status" value="1"/>
</dbReference>
<keyword evidence="3" id="KW-0998">Cell outer membrane</keyword>
<proteinExistence type="predicted"/>
<dbReference type="SUPFAM" id="SSF103088">
    <property type="entry name" value="OmpA-like"/>
    <property type="match status" value="1"/>
</dbReference>
<evidence type="ECO:0000256" key="1">
    <source>
        <dbReference type="ARBA" id="ARBA00004442"/>
    </source>
</evidence>
<dbReference type="GO" id="GO:0009279">
    <property type="term" value="C:cell outer membrane"/>
    <property type="evidence" value="ECO:0007669"/>
    <property type="project" value="UniProtKB-SubCell"/>
</dbReference>
<dbReference type="Proteomes" id="UP000317355">
    <property type="component" value="Unassembled WGS sequence"/>
</dbReference>
<evidence type="ECO:0000256" key="2">
    <source>
        <dbReference type="ARBA" id="ARBA00023136"/>
    </source>
</evidence>
<name>A0A558DBZ8_9GAMM</name>
<organism evidence="6 7">
    <name type="scientific">Sedimenticola thiotaurini</name>
    <dbReference type="NCBI Taxonomy" id="1543721"/>
    <lineage>
        <taxon>Bacteria</taxon>
        <taxon>Pseudomonadati</taxon>
        <taxon>Pseudomonadota</taxon>
        <taxon>Gammaproteobacteria</taxon>
        <taxon>Chromatiales</taxon>
        <taxon>Sedimenticolaceae</taxon>
        <taxon>Sedimenticola</taxon>
    </lineage>
</organism>
<dbReference type="PANTHER" id="PTHR30329:SF21">
    <property type="entry name" value="LIPOPROTEIN YIAD-RELATED"/>
    <property type="match status" value="1"/>
</dbReference>
<dbReference type="InterPro" id="IPR006665">
    <property type="entry name" value="OmpA-like"/>
</dbReference>
<dbReference type="PROSITE" id="PS51123">
    <property type="entry name" value="OMPA_2"/>
    <property type="match status" value="1"/>
</dbReference>